<dbReference type="Proteomes" id="UP000302139">
    <property type="component" value="Unassembled WGS sequence"/>
</dbReference>
<gene>
    <name evidence="2" type="ORF">SAV14893_081650</name>
    <name evidence="3" type="ORF">SAV31267_003300</name>
</gene>
<dbReference type="EMBL" id="BJHY01000001">
    <property type="protein sequence ID" value="GDY70845.1"/>
    <property type="molecule type" value="Genomic_DNA"/>
</dbReference>
<protein>
    <recommendedName>
        <fullName evidence="1">Helicase ATP-binding domain-containing protein</fullName>
    </recommendedName>
</protein>
<evidence type="ECO:0000313" key="2">
    <source>
        <dbReference type="EMBL" id="GDY68772.1"/>
    </source>
</evidence>
<dbReference type="GO" id="GO:0016787">
    <property type="term" value="F:hydrolase activity"/>
    <property type="evidence" value="ECO:0007669"/>
    <property type="project" value="InterPro"/>
</dbReference>
<dbReference type="AlphaFoldDB" id="A0A4D4MGQ5"/>
<evidence type="ECO:0000259" key="1">
    <source>
        <dbReference type="PROSITE" id="PS51192"/>
    </source>
</evidence>
<proteinExistence type="predicted"/>
<dbReference type="InterPro" id="IPR027417">
    <property type="entry name" value="P-loop_NTPase"/>
</dbReference>
<reference evidence="2 5" key="2">
    <citation type="submission" date="2019-04" db="EMBL/GenBank/DDBJ databases">
        <title>Draft genome sequences of Streptomyces avermitilis NBRC 14893.</title>
        <authorList>
            <person name="Komaki H."/>
            <person name="Tamura T."/>
            <person name="Hosoyama A."/>
        </authorList>
    </citation>
    <scope>NUCLEOTIDE SEQUENCE [LARGE SCALE GENOMIC DNA]</scope>
    <source>
        <strain evidence="2 5">NBRC 14893</strain>
    </source>
</reference>
<reference evidence="3 4" key="1">
    <citation type="submission" date="2019-04" db="EMBL/GenBank/DDBJ databases">
        <title>Draft genome sequences of Streptomyces avermitilis ATCC 31267.</title>
        <authorList>
            <person name="Komaki H."/>
            <person name="Tamura T."/>
            <person name="Hosoyama A."/>
        </authorList>
    </citation>
    <scope>NUCLEOTIDE SEQUENCE [LARGE SCALE GENOMIC DNA]</scope>
    <source>
        <strain evidence="3 4">ATCC 31267</strain>
    </source>
</reference>
<dbReference type="PANTHER" id="PTHR47396:SF1">
    <property type="entry name" value="ATP-DEPENDENT HELICASE IRC3-RELATED"/>
    <property type="match status" value="1"/>
</dbReference>
<dbReference type="Gene3D" id="3.40.50.300">
    <property type="entry name" value="P-loop containing nucleotide triphosphate hydrolases"/>
    <property type="match status" value="1"/>
</dbReference>
<dbReference type="RefSeq" id="WP_037652916.1">
    <property type="nucleotide sequence ID" value="NZ_BAABTN010000091.1"/>
</dbReference>
<sequence length="178" mass="18696">MSATGTGKTLVSIRTADELGARLVLFVVPTLDLAVQTALAWRRDGHSEHMVIVSSLDASGHDDLVAARVMSTTDPHALGGLMSVVGEGDDQIPALTVICTYDSLNKIEETQNTGYAVPPFDLAIMDEAHRIADEGAIHPVVPAPAHTPASALYLAHCTGRGAAYTGPWKRLTSASRAA</sequence>
<dbReference type="InterPro" id="IPR014001">
    <property type="entry name" value="Helicase_ATP-bd"/>
</dbReference>
<dbReference type="EMBL" id="BJHX01000001">
    <property type="protein sequence ID" value="GDY68772.1"/>
    <property type="molecule type" value="Genomic_DNA"/>
</dbReference>
<dbReference type="Proteomes" id="UP000299211">
    <property type="component" value="Unassembled WGS sequence"/>
</dbReference>
<evidence type="ECO:0000313" key="5">
    <source>
        <dbReference type="Proteomes" id="UP000302139"/>
    </source>
</evidence>
<name>A0A4D4MGQ5_STRAX</name>
<organism evidence="3 4">
    <name type="scientific">Streptomyces avermitilis</name>
    <dbReference type="NCBI Taxonomy" id="33903"/>
    <lineage>
        <taxon>Bacteria</taxon>
        <taxon>Bacillati</taxon>
        <taxon>Actinomycetota</taxon>
        <taxon>Actinomycetes</taxon>
        <taxon>Kitasatosporales</taxon>
        <taxon>Streptomycetaceae</taxon>
        <taxon>Streptomyces</taxon>
    </lineage>
</organism>
<dbReference type="GO" id="GO:0003677">
    <property type="term" value="F:DNA binding"/>
    <property type="evidence" value="ECO:0007669"/>
    <property type="project" value="InterPro"/>
</dbReference>
<dbReference type="GO" id="GO:0005829">
    <property type="term" value="C:cytosol"/>
    <property type="evidence" value="ECO:0007669"/>
    <property type="project" value="TreeGrafter"/>
</dbReference>
<dbReference type="SUPFAM" id="SSF52540">
    <property type="entry name" value="P-loop containing nucleoside triphosphate hydrolases"/>
    <property type="match status" value="1"/>
</dbReference>
<feature type="domain" description="Helicase ATP-binding" evidence="1">
    <location>
        <begin position="1"/>
        <end position="178"/>
    </location>
</feature>
<dbReference type="InterPro" id="IPR006935">
    <property type="entry name" value="Helicase/UvrB_N"/>
</dbReference>
<comment type="caution">
    <text evidence="3">The sequence shown here is derived from an EMBL/GenBank/DDBJ whole genome shotgun (WGS) entry which is preliminary data.</text>
</comment>
<dbReference type="GO" id="GO:0005524">
    <property type="term" value="F:ATP binding"/>
    <property type="evidence" value="ECO:0007669"/>
    <property type="project" value="InterPro"/>
</dbReference>
<dbReference type="PANTHER" id="PTHR47396">
    <property type="entry name" value="TYPE I RESTRICTION ENZYME ECOKI R PROTEIN"/>
    <property type="match status" value="1"/>
</dbReference>
<accession>A0A4D4MGQ5</accession>
<evidence type="ECO:0000313" key="3">
    <source>
        <dbReference type="EMBL" id="GDY70845.1"/>
    </source>
</evidence>
<dbReference type="InterPro" id="IPR050742">
    <property type="entry name" value="Helicase_Restrict-Modif_Enz"/>
</dbReference>
<dbReference type="PROSITE" id="PS51192">
    <property type="entry name" value="HELICASE_ATP_BIND_1"/>
    <property type="match status" value="1"/>
</dbReference>
<evidence type="ECO:0000313" key="4">
    <source>
        <dbReference type="Proteomes" id="UP000299211"/>
    </source>
</evidence>
<dbReference type="Pfam" id="PF04851">
    <property type="entry name" value="ResIII"/>
    <property type="match status" value="1"/>
</dbReference>